<dbReference type="SUPFAM" id="SSF159071">
    <property type="entry name" value="TrmB C-terminal domain-like"/>
    <property type="match status" value="1"/>
</dbReference>
<dbReference type="Pfam" id="PF11495">
    <property type="entry name" value="Regulator_TrmB"/>
    <property type="match status" value="1"/>
</dbReference>
<sequence>MKIKLNAIEILVIVAILITLSAFTYKFLFHNEKYVFSGDEMYKCAWMCNKILGQGFPLNATVIGVWTKSKEKFNGTVEIYSARGGTLYAIYNNSPITIGGRLAYKEDVAAEKIILKPIGKKIDIYELEPIEGKDLREVINKIESSINESNILAVKISGTIGINSKTYKPADQIELLNKVYIESLKGMRIQFLDNGLIVSGTYYLEGLKELSKYVNASKVVTNRLKIYVITN</sequence>
<feature type="domain" description="Transcription regulator TrmB C-terminal" evidence="2">
    <location>
        <begin position="43"/>
        <end position="116"/>
    </location>
</feature>
<evidence type="ECO:0000313" key="3">
    <source>
        <dbReference type="EMBL" id="ADG12692.1"/>
    </source>
</evidence>
<dbReference type="HOGENOM" id="CLU_1105215_0_0_2"/>
<keyword evidence="1" id="KW-1133">Transmembrane helix</keyword>
<keyword evidence="1" id="KW-0472">Membrane</keyword>
<keyword evidence="4" id="KW-1185">Reference proteome</keyword>
<dbReference type="OrthoDB" id="65805at2157"/>
<evidence type="ECO:0000313" key="4">
    <source>
        <dbReference type="Proteomes" id="UP000002061"/>
    </source>
</evidence>
<evidence type="ECO:0000259" key="2">
    <source>
        <dbReference type="Pfam" id="PF11495"/>
    </source>
</evidence>
<dbReference type="AlphaFoldDB" id="D5VU80"/>
<dbReference type="InterPro" id="IPR021586">
    <property type="entry name" value="Tscrpt_reg_TrmB_C"/>
</dbReference>
<feature type="transmembrane region" description="Helical" evidence="1">
    <location>
        <begin position="7"/>
        <end position="28"/>
    </location>
</feature>
<gene>
    <name evidence="3" type="ordered locus">Metin_0019</name>
</gene>
<evidence type="ECO:0000256" key="1">
    <source>
        <dbReference type="SAM" id="Phobius"/>
    </source>
</evidence>
<protein>
    <recommendedName>
        <fullName evidence="2">Transcription regulator TrmB C-terminal domain-containing protein</fullName>
    </recommendedName>
</protein>
<accession>D5VU80</accession>
<proteinExistence type="predicted"/>
<name>D5VU80_METIM</name>
<dbReference type="RefSeq" id="WP_013099439.1">
    <property type="nucleotide sequence ID" value="NC_014122.1"/>
</dbReference>
<dbReference type="GeneID" id="9131017"/>
<organism evidence="3 4">
    <name type="scientific">Methanocaldococcus infernus (strain DSM 11812 / JCM 15783 / ME)</name>
    <dbReference type="NCBI Taxonomy" id="573063"/>
    <lineage>
        <taxon>Archaea</taxon>
        <taxon>Methanobacteriati</taxon>
        <taxon>Methanobacteriota</taxon>
        <taxon>Methanomada group</taxon>
        <taxon>Methanococci</taxon>
        <taxon>Methanococcales</taxon>
        <taxon>Methanocaldococcaceae</taxon>
        <taxon>Methanocaldococcus</taxon>
    </lineage>
</organism>
<dbReference type="STRING" id="573063.Metin_0019"/>
<reference evidence="3" key="1">
    <citation type="submission" date="2010-04" db="EMBL/GenBank/DDBJ databases">
        <title>Complete sequence of Methanocaldococcus infernus ME.</title>
        <authorList>
            <consortium name="US DOE Joint Genome Institute"/>
            <person name="Lucas S."/>
            <person name="Copeland A."/>
            <person name="Lapidus A."/>
            <person name="Cheng J.-F."/>
            <person name="Bruce D."/>
            <person name="Goodwin L."/>
            <person name="Pitluck S."/>
            <person name="Munk A.C."/>
            <person name="Detter J.C."/>
            <person name="Han C."/>
            <person name="Tapia R."/>
            <person name="Land M."/>
            <person name="Hauser L."/>
            <person name="Kyrpides N."/>
            <person name="Mikhailova N."/>
            <person name="Sieprawska-Lupa M."/>
            <person name="Whitman W.B."/>
            <person name="Woyke T."/>
        </authorList>
    </citation>
    <scope>NUCLEOTIDE SEQUENCE [LARGE SCALE GENOMIC DNA]</scope>
    <source>
        <strain evidence="3">ME</strain>
    </source>
</reference>
<dbReference type="KEGG" id="mif:Metin_0019"/>
<keyword evidence="1" id="KW-0812">Transmembrane</keyword>
<dbReference type="Proteomes" id="UP000002061">
    <property type="component" value="Chromosome"/>
</dbReference>
<dbReference type="EMBL" id="CP002009">
    <property type="protein sequence ID" value="ADG12692.1"/>
    <property type="molecule type" value="Genomic_DNA"/>
</dbReference>
<dbReference type="eggNOG" id="arCOG03414">
    <property type="taxonomic scope" value="Archaea"/>
</dbReference>